<evidence type="ECO:0000259" key="7">
    <source>
        <dbReference type="Pfam" id="PF12859"/>
    </source>
</evidence>
<dbReference type="GO" id="GO:0007091">
    <property type="term" value="P:metaphase/anaphase transition of mitotic cell cycle"/>
    <property type="evidence" value="ECO:0007669"/>
    <property type="project" value="TreeGrafter"/>
</dbReference>
<comment type="similarity">
    <text evidence="1">Belongs to the APC1 family.</text>
</comment>
<evidence type="ECO:0000256" key="2">
    <source>
        <dbReference type="ARBA" id="ARBA00022618"/>
    </source>
</evidence>
<comment type="caution">
    <text evidence="9">The sequence shown here is derived from an EMBL/GenBank/DDBJ whole genome shotgun (WGS) entry which is preliminary data.</text>
</comment>
<reference evidence="9" key="1">
    <citation type="journal article" date="2021" name="Nat. Commun.">
        <title>Genetic determinants of endophytism in the Arabidopsis root mycobiome.</title>
        <authorList>
            <person name="Mesny F."/>
            <person name="Miyauchi S."/>
            <person name="Thiergart T."/>
            <person name="Pickel B."/>
            <person name="Atanasova L."/>
            <person name="Karlsson M."/>
            <person name="Huettel B."/>
            <person name="Barry K.W."/>
            <person name="Haridas S."/>
            <person name="Chen C."/>
            <person name="Bauer D."/>
            <person name="Andreopoulos W."/>
            <person name="Pangilinan J."/>
            <person name="LaButti K."/>
            <person name="Riley R."/>
            <person name="Lipzen A."/>
            <person name="Clum A."/>
            <person name="Drula E."/>
            <person name="Henrissat B."/>
            <person name="Kohler A."/>
            <person name="Grigoriev I.V."/>
            <person name="Martin F.M."/>
            <person name="Hacquard S."/>
        </authorList>
    </citation>
    <scope>NUCLEOTIDE SEQUENCE</scope>
    <source>
        <strain evidence="9">MPI-CAGE-AT-0016</strain>
    </source>
</reference>
<evidence type="ECO:0000256" key="1">
    <source>
        <dbReference type="ARBA" id="ARBA00010547"/>
    </source>
</evidence>
<dbReference type="GO" id="GO:0070979">
    <property type="term" value="P:protein K11-linked ubiquitination"/>
    <property type="evidence" value="ECO:0007669"/>
    <property type="project" value="TreeGrafter"/>
</dbReference>
<feature type="domain" description="Anaphase-promoting complex subunit 1 N-terminal" evidence="7">
    <location>
        <begin position="31"/>
        <end position="774"/>
    </location>
</feature>
<dbReference type="GO" id="GO:0005680">
    <property type="term" value="C:anaphase-promoting complex"/>
    <property type="evidence" value="ECO:0007669"/>
    <property type="project" value="InterPro"/>
</dbReference>
<dbReference type="InterPro" id="IPR048971">
    <property type="entry name" value="Apc1_3rd"/>
</dbReference>
<evidence type="ECO:0000259" key="8">
    <source>
        <dbReference type="Pfam" id="PF21282"/>
    </source>
</evidence>
<dbReference type="InterPro" id="IPR024990">
    <property type="entry name" value="Apc1"/>
</dbReference>
<proteinExistence type="inferred from homology"/>
<dbReference type="FunFam" id="1.25.10.10:FF:000283">
    <property type="entry name" value="Anaphase-promoting complex subunit 1"/>
    <property type="match status" value="1"/>
</dbReference>
<dbReference type="PANTHER" id="PTHR12827:SF3">
    <property type="entry name" value="ANAPHASE-PROMOTING COMPLEX SUBUNIT 1"/>
    <property type="match status" value="1"/>
</dbReference>
<gene>
    <name evidence="9" type="ORF">B0T11DRAFT_317675</name>
</gene>
<keyword evidence="3" id="KW-0677">Repeat</keyword>
<keyword evidence="2" id="KW-0132">Cell division</keyword>
<name>A0A8K0THZ6_9PEZI</name>
<evidence type="ECO:0008006" key="11">
    <source>
        <dbReference type="Google" id="ProtNLM"/>
    </source>
</evidence>
<accession>A0A8K0THZ6</accession>
<keyword evidence="4" id="KW-0498">Mitosis</keyword>
<evidence type="ECO:0000256" key="4">
    <source>
        <dbReference type="ARBA" id="ARBA00022776"/>
    </source>
</evidence>
<dbReference type="InterPro" id="IPR011989">
    <property type="entry name" value="ARM-like"/>
</dbReference>
<feature type="region of interest" description="Disordered" evidence="6">
    <location>
        <begin position="322"/>
        <end position="448"/>
    </location>
</feature>
<dbReference type="EMBL" id="JAGPXD010000003">
    <property type="protein sequence ID" value="KAH7361801.1"/>
    <property type="molecule type" value="Genomic_DNA"/>
</dbReference>
<sequence length="1986" mass="220253">MASVRSLGLHQPTALQLAIDEQALPRSARPAPYTWDITSDELEDGLEVEDELLVVGRCVMWSRGGVFRKSFKFDLEKEDITQALFAYFPTHLDSRHPGTEKTKHKPTSSKLAKALVVFLKTQAHIQFLAGASHVLHIPFEVESACAGPRGVIIQRKQRTESSAPVSLRFPKVPPNSFVSSQITAPSLRESAQSAFSIEGLGKPKAMPMRLSSTLEHMWDHPLEQPDSNWPRLVSLIDPLQEVGLVVTRPEAAAKKKARREPSKTPCFLDPAEEVLHIETVKLPTSLQTAEETTLTLLVTVNRETSKYGIWRLTYIDNGDQFITKKPKTENKPDRRRSSMQPHYASGATTPIQASFRESFGAPLPGKRTRKSERLEKSEKAEKTEKPLDLVSSLDPERDVGAGRRQSRRVSSMLARADLSASQERAVFTEQPLPSNLGGSRRLESHGSQMTRLSGGYGSFNYNNAIHPSLGSLLEAPIDNVLDELRAGGDFEGFHSMGLNDHSYDGLAQEVMLTKIHSLDLISSNVHYSPGKPLERLQSKVFILAAPPFAHLDAQKAELILGIQDIAEQRCQFQVIDIHRSKQFLAPPNTGGGPSADKGDLQFSFGQLRRAHPVIDSCKITDGDLSAILILSEGTDGLRELSLQAPWLDKTPINLPRMHLENERSLHYVGRVVDRDVRQRRSEGPEVASGSIKSLEYSRSGGVVDMVDGDDRHHQIQIQLQPRNALVRKILTSTRSVLSSSHSKRMLPGWWHALHWLKAQDPSLPDSEWSALVVHFMSLLMSSSPGKLASPSKRTTRASRRAPSASFGSREVHDWQKLQLNEGPNGLATATWQQSRGWDWTLDDDDEALDSASQPGNMSFLSTHIHYTQAYLAAHPGNDPSGASKVLLASLLPHSEYPAQVFWNIFITLHLVLEEEKLNVMVPEHGSPGSTQLRLFMAQVTRWLKWHDFAIIYELGVQEEIDPRHDDVVLTHVPPQPSGVAFEVIEWIRICLTTGQRPSFLTITGKHHSESLGPLSNQRPGMLWDLITPRTLMFQRFFERLSARSDAVGIVEAMHGAYITPHILDTLPEAILTPLRDAISRCQSRPPASWSEPLLELVNRTDISQILKPNKAPQTGSGSILTPTHKASWDFHTICLTLEDANSLGYEDGEGSERQAVIRALFKEDRRLNEAQDLLSTHRPRVVQLLPESGWTESEYLEKQKALVSIVAGGTLAIPAGRALLYFSLKFPLLTQKLHIGGFNLNCIVRPTNVTVSTDKANYTEEKVCWGFFHQGVAAGLAISPQAKGIDTSWILYNKPGQELSNRHAGFLLALGLNGHLRGVAKWVAFKYLTPKHTMTSIGLLLGLAASYLGTMDSLITRLLSVHVTRMLPRGAAELNISPLTQTTGIMGIGLLYCESQHRRMSEIMMSEIEHVDEEDEPDQLRSESYRLAAGFSLGFINLGKGNDLKGLHDMRLTEKLITIATTAKKVEMVHVLDRSAAGAVMALALIFMKSEDHIVARKVDVPESTVEFDYVRPDILLLRTVAKNLILWSKIEPSYDWVFRNLPKSYRFRHRLNNTTTLQSTDLPFFSILAGLCMSLALRFAGSGSIRARDLLIHYLDQFMRITQISPTKRPPPFDHPVYDEELARTNARMCQDVLALSVSIVMAGTGDLVVLRRLRSLHGRTDEDTPYGSHLAAHLAIGALFLGCGTTTFGTSNLAVASLLVAFYPIFPSKVGDNRSHLQAFRHFWVLATDARCLVTKDVSTGQPISVPVHIKMKNPSFHTNDPEEEELVRTTPCLLPPLCDVKSLRTNAGPSFWDVELDMDNNPLLGEAMAKNRSLFLRRRPPQEAPFAATLRALGSDALADATHEGGQRDPLDWVFKVPALGELTHAERALVLDRSSDADGSGTAASAVDARLVLERSADGSSRERLQGLKLLFEWADVRARMGGGSVPILLGESAETITGREPRAEDDGNEWWLRDSTVELLKGQVFLTGRDETASEGTHHGL</sequence>
<protein>
    <recommendedName>
        <fullName evidence="11">Anaphase-promoting complex subunit 1</fullName>
    </recommendedName>
</protein>
<dbReference type="GO" id="GO:0051301">
    <property type="term" value="P:cell division"/>
    <property type="evidence" value="ECO:0007669"/>
    <property type="project" value="UniProtKB-KW"/>
</dbReference>
<dbReference type="Gene3D" id="1.25.10.10">
    <property type="entry name" value="Leucine-rich Repeat Variant"/>
    <property type="match status" value="3"/>
</dbReference>
<dbReference type="Proteomes" id="UP000813385">
    <property type="component" value="Unassembled WGS sequence"/>
</dbReference>
<evidence type="ECO:0000256" key="6">
    <source>
        <dbReference type="SAM" id="MobiDB-lite"/>
    </source>
</evidence>
<feature type="domain" description="Anaphase-promoting complex subunit 1 beta-sandwich" evidence="8">
    <location>
        <begin position="1733"/>
        <end position="1822"/>
    </location>
</feature>
<dbReference type="FunFam" id="1.25.10.10:FF:000531">
    <property type="entry name" value="Negative regulator of mitosis"/>
    <property type="match status" value="1"/>
</dbReference>
<keyword evidence="10" id="KW-1185">Reference proteome</keyword>
<evidence type="ECO:0000313" key="9">
    <source>
        <dbReference type="EMBL" id="KAH7361801.1"/>
    </source>
</evidence>
<dbReference type="OrthoDB" id="26401at2759"/>
<keyword evidence="5" id="KW-0131">Cell cycle</keyword>
<feature type="compositionally biased region" description="Basic and acidic residues" evidence="6">
    <location>
        <begin position="371"/>
        <end position="387"/>
    </location>
</feature>
<dbReference type="GO" id="GO:0060090">
    <property type="term" value="F:molecular adaptor activity"/>
    <property type="evidence" value="ECO:0007669"/>
    <property type="project" value="TreeGrafter"/>
</dbReference>
<dbReference type="PANTHER" id="PTHR12827">
    <property type="entry name" value="MEIOTIC CHECKPOINT REGULATOR TSG24 FAMILY MEMBER"/>
    <property type="match status" value="1"/>
</dbReference>
<dbReference type="Pfam" id="PF21282">
    <property type="entry name" value="APC1_3rd"/>
    <property type="match status" value="1"/>
</dbReference>
<dbReference type="InterPro" id="IPR049255">
    <property type="entry name" value="Apc1_N"/>
</dbReference>
<dbReference type="GO" id="GO:0031145">
    <property type="term" value="P:anaphase-promoting complex-dependent catabolic process"/>
    <property type="evidence" value="ECO:0007669"/>
    <property type="project" value="TreeGrafter"/>
</dbReference>
<evidence type="ECO:0000256" key="5">
    <source>
        <dbReference type="ARBA" id="ARBA00023306"/>
    </source>
</evidence>
<feature type="region of interest" description="Disordered" evidence="6">
    <location>
        <begin position="783"/>
        <end position="809"/>
    </location>
</feature>
<feature type="compositionally biased region" description="Basic and acidic residues" evidence="6">
    <location>
        <begin position="326"/>
        <end position="336"/>
    </location>
</feature>
<evidence type="ECO:0000313" key="10">
    <source>
        <dbReference type="Proteomes" id="UP000813385"/>
    </source>
</evidence>
<evidence type="ECO:0000256" key="3">
    <source>
        <dbReference type="ARBA" id="ARBA00022737"/>
    </source>
</evidence>
<dbReference type="Pfam" id="PF12859">
    <property type="entry name" value="ANAPC1"/>
    <property type="match status" value="1"/>
</dbReference>
<organism evidence="9 10">
    <name type="scientific">Plectosphaerella cucumerina</name>
    <dbReference type="NCBI Taxonomy" id="40658"/>
    <lineage>
        <taxon>Eukaryota</taxon>
        <taxon>Fungi</taxon>
        <taxon>Dikarya</taxon>
        <taxon>Ascomycota</taxon>
        <taxon>Pezizomycotina</taxon>
        <taxon>Sordariomycetes</taxon>
        <taxon>Hypocreomycetidae</taxon>
        <taxon>Glomerellales</taxon>
        <taxon>Plectosphaerellaceae</taxon>
        <taxon>Plectosphaerella</taxon>
    </lineage>
</organism>